<dbReference type="GO" id="GO:0005634">
    <property type="term" value="C:nucleus"/>
    <property type="evidence" value="ECO:0007669"/>
    <property type="project" value="UniProtKB-SubCell"/>
</dbReference>
<reference evidence="5 6" key="1">
    <citation type="journal article" date="2016" name="Sci. Rep.">
        <title>Draft genome sequencing and secretome analysis of fungal phytopathogen Ascochyta rabiei provides insight into the necrotrophic effector repertoire.</title>
        <authorList>
            <person name="Verma S."/>
            <person name="Gazara R.K."/>
            <person name="Nizam S."/>
            <person name="Parween S."/>
            <person name="Chattopadhyay D."/>
            <person name="Verma P.K."/>
        </authorList>
    </citation>
    <scope>NUCLEOTIDE SEQUENCE [LARGE SCALE GENOMIC DNA]</scope>
    <source>
        <strain evidence="5 6">ArDII</strain>
    </source>
</reference>
<dbReference type="Gene3D" id="2.40.50.40">
    <property type="match status" value="1"/>
</dbReference>
<proteinExistence type="predicted"/>
<sequence>MSVRGPRGGHGRGRGRGRGSTMIWEWETYRPTPDVYDNIWHIRQAPATVAPQPPNDCPIPDARSRILERRQSEDGFGRNFYFVEITYLGGQEPTSTWVQSSDNSERGGTEVERVDVSRILQYVSPRELERFENEQFKIEAEAQAVADREEEAEQIQKRMKKNARAAMSGRGRGNHTVDGLGIDPDLQSTATIKGRPRGRGRSRRRGRGSSVLSGLQRELPQDAIVDSQPSQTSDQRAKMPFPEIAETDVESNELDSDIGLKTTSPSLMRSALVANSALSLSPVLPNKPAPSAALQQGRPEVPNRGSSNITSEDGTDGFMPSAATQLQFEGGSSDIAIALSESVSSDDEDAHRSKRRKTESVASHQELMFPPSSPHQPSDSASEDDSIPLDPPSTVKAPRNMDVDDIQATSTAALPLTHPEEIVNTPSSSGDEDAEEYVVESIIEHYYDEGRKYYLVKWEGYEDSYEWLSEKDLEGAAEVVNEYNEKFRRRKGKSKVE</sequence>
<dbReference type="InterPro" id="IPR051219">
    <property type="entry name" value="Heterochromatin_chromo-domain"/>
</dbReference>
<feature type="compositionally biased region" description="Acidic residues" evidence="4">
    <location>
        <begin position="245"/>
        <end position="256"/>
    </location>
</feature>
<dbReference type="InterPro" id="IPR023780">
    <property type="entry name" value="Chromo_domain"/>
</dbReference>
<evidence type="ECO:0000256" key="1">
    <source>
        <dbReference type="ARBA" id="ARBA00004123"/>
    </source>
</evidence>
<dbReference type="CDD" id="cd00024">
    <property type="entry name" value="CD_CSD"/>
    <property type="match status" value="1"/>
</dbReference>
<dbReference type="GO" id="GO:0006338">
    <property type="term" value="P:chromatin remodeling"/>
    <property type="evidence" value="ECO:0007669"/>
    <property type="project" value="UniProtKB-ARBA"/>
</dbReference>
<dbReference type="InterPro" id="IPR000953">
    <property type="entry name" value="Chromo/chromo_shadow_dom"/>
</dbReference>
<dbReference type="OrthoDB" id="433924at2759"/>
<comment type="caution">
    <text evidence="5">The sequence shown here is derived from an EMBL/GenBank/DDBJ whole genome shotgun (WGS) entry which is preliminary data.</text>
</comment>
<dbReference type="AlphaFoldDB" id="A0A163B5Y7"/>
<feature type="region of interest" description="Disordered" evidence="4">
    <location>
        <begin position="281"/>
        <end position="434"/>
    </location>
</feature>
<comment type="subcellular location">
    <subcellularLocation>
        <location evidence="1">Nucleus</location>
    </subcellularLocation>
</comment>
<dbReference type="InterPro" id="IPR016197">
    <property type="entry name" value="Chromo-like_dom_sf"/>
</dbReference>
<comment type="subunit">
    <text evidence="2">Component of the NuA4 histone acetyltransferase complex.</text>
</comment>
<organism evidence="5 6">
    <name type="scientific">Didymella rabiei</name>
    <name type="common">Chickpea ascochyta blight fungus</name>
    <name type="synonym">Mycosphaerella rabiei</name>
    <dbReference type="NCBI Taxonomy" id="5454"/>
    <lineage>
        <taxon>Eukaryota</taxon>
        <taxon>Fungi</taxon>
        <taxon>Dikarya</taxon>
        <taxon>Ascomycota</taxon>
        <taxon>Pezizomycotina</taxon>
        <taxon>Dothideomycetes</taxon>
        <taxon>Pleosporomycetidae</taxon>
        <taxon>Pleosporales</taxon>
        <taxon>Pleosporineae</taxon>
        <taxon>Didymellaceae</taxon>
        <taxon>Ascochyta</taxon>
    </lineage>
</organism>
<evidence type="ECO:0000256" key="3">
    <source>
        <dbReference type="ARBA" id="ARBA00023242"/>
    </source>
</evidence>
<dbReference type="EMBL" id="JYNV01000242">
    <property type="protein sequence ID" value="KZM21591.1"/>
    <property type="molecule type" value="Genomic_DNA"/>
</dbReference>
<keyword evidence="6" id="KW-1185">Reference proteome</keyword>
<dbReference type="PANTHER" id="PTHR22812">
    <property type="entry name" value="CHROMOBOX PROTEIN"/>
    <property type="match status" value="1"/>
</dbReference>
<evidence type="ECO:0000313" key="6">
    <source>
        <dbReference type="Proteomes" id="UP000076837"/>
    </source>
</evidence>
<dbReference type="Pfam" id="PF00385">
    <property type="entry name" value="Chromo"/>
    <property type="match status" value="1"/>
</dbReference>
<gene>
    <name evidence="5" type="ORF">ST47_g7235</name>
</gene>
<feature type="compositionally biased region" description="Basic residues" evidence="4">
    <location>
        <begin position="194"/>
        <end position="207"/>
    </location>
</feature>
<evidence type="ECO:0000256" key="4">
    <source>
        <dbReference type="SAM" id="MobiDB-lite"/>
    </source>
</evidence>
<dbReference type="PROSITE" id="PS50013">
    <property type="entry name" value="CHROMO_2"/>
    <property type="match status" value="1"/>
</dbReference>
<protein>
    <submittedName>
        <fullName evidence="5">Nucleus</fullName>
    </submittedName>
</protein>
<dbReference type="Proteomes" id="UP000076837">
    <property type="component" value="Unassembled WGS sequence"/>
</dbReference>
<dbReference type="SUPFAM" id="SSF54160">
    <property type="entry name" value="Chromo domain-like"/>
    <property type="match status" value="1"/>
</dbReference>
<feature type="region of interest" description="Disordered" evidence="4">
    <location>
        <begin position="149"/>
        <end position="262"/>
    </location>
</feature>
<keyword evidence="3" id="KW-0539">Nucleus</keyword>
<accession>A0A163B5Y7</accession>
<dbReference type="SMART" id="SM00298">
    <property type="entry name" value="CHROMO"/>
    <property type="match status" value="1"/>
</dbReference>
<evidence type="ECO:0000313" key="5">
    <source>
        <dbReference type="EMBL" id="KZM21591.1"/>
    </source>
</evidence>
<name>A0A163B5Y7_DIDRA</name>
<evidence type="ECO:0000256" key="2">
    <source>
        <dbReference type="ARBA" id="ARBA00011353"/>
    </source>
</evidence>